<dbReference type="InterPro" id="IPR046616">
    <property type="entry name" value="DUF6729"/>
</dbReference>
<protein>
    <recommendedName>
        <fullName evidence="8">3'-5' exonuclease</fullName>
    </recommendedName>
    <alternativeName>
        <fullName evidence="9">Werner Syndrome-like exonuclease</fullName>
    </alternativeName>
</protein>
<comment type="subcellular location">
    <subcellularLocation>
        <location evidence="1">Nucleus</location>
    </subcellularLocation>
</comment>
<feature type="region of interest" description="Disordered" evidence="10">
    <location>
        <begin position="53"/>
        <end position="102"/>
    </location>
</feature>
<dbReference type="InterPro" id="IPR051132">
    <property type="entry name" value="3-5_Exonuclease_domain"/>
</dbReference>
<evidence type="ECO:0000256" key="9">
    <source>
        <dbReference type="ARBA" id="ARBA00042761"/>
    </source>
</evidence>
<dbReference type="PANTHER" id="PTHR13620:SF109">
    <property type="entry name" value="3'-5' EXONUCLEASE"/>
    <property type="match status" value="1"/>
</dbReference>
<feature type="domain" description="3'-5' exonuclease" evidence="11">
    <location>
        <begin position="564"/>
        <end position="723"/>
    </location>
</feature>
<evidence type="ECO:0000259" key="11">
    <source>
        <dbReference type="Pfam" id="PF01612"/>
    </source>
</evidence>
<feature type="compositionally biased region" description="Polar residues" evidence="10">
    <location>
        <begin position="859"/>
        <end position="878"/>
    </location>
</feature>
<keyword evidence="7" id="KW-0539">Nucleus</keyword>
<feature type="compositionally biased region" description="Basic residues" evidence="10">
    <location>
        <begin position="1"/>
        <end position="12"/>
    </location>
</feature>
<evidence type="ECO:0000313" key="14">
    <source>
        <dbReference type="Proteomes" id="UP000284842"/>
    </source>
</evidence>
<keyword evidence="5" id="KW-0269">Exonuclease</keyword>
<feature type="region of interest" description="Disordered" evidence="10">
    <location>
        <begin position="826"/>
        <end position="929"/>
    </location>
</feature>
<evidence type="ECO:0000256" key="1">
    <source>
        <dbReference type="ARBA" id="ARBA00004123"/>
    </source>
</evidence>
<feature type="compositionally biased region" description="Polar residues" evidence="10">
    <location>
        <begin position="69"/>
        <end position="78"/>
    </location>
</feature>
<evidence type="ECO:0000256" key="7">
    <source>
        <dbReference type="ARBA" id="ARBA00023242"/>
    </source>
</evidence>
<dbReference type="OrthoDB" id="1920326at2759"/>
<feature type="compositionally biased region" description="Low complexity" evidence="10">
    <location>
        <begin position="1260"/>
        <end position="1275"/>
    </location>
</feature>
<reference evidence="13 14" key="1">
    <citation type="journal article" date="2018" name="Evol. Lett.">
        <title>Horizontal gene cluster transfer increased hallucinogenic mushroom diversity.</title>
        <authorList>
            <person name="Reynolds H.T."/>
            <person name="Vijayakumar V."/>
            <person name="Gluck-Thaler E."/>
            <person name="Korotkin H.B."/>
            <person name="Matheny P.B."/>
            <person name="Slot J.C."/>
        </authorList>
    </citation>
    <scope>NUCLEOTIDE SEQUENCE [LARGE SCALE GENOMIC DNA]</scope>
    <source>
        <strain evidence="13 14">2629</strain>
    </source>
</reference>
<feature type="compositionally biased region" description="Basic and acidic residues" evidence="10">
    <location>
        <begin position="14"/>
        <end position="24"/>
    </location>
</feature>
<dbReference type="GO" id="GO:0046872">
    <property type="term" value="F:metal ion binding"/>
    <property type="evidence" value="ECO:0007669"/>
    <property type="project" value="UniProtKB-KW"/>
</dbReference>
<dbReference type="InParanoid" id="A0A409WNE8"/>
<dbReference type="Proteomes" id="UP000284842">
    <property type="component" value="Unassembled WGS sequence"/>
</dbReference>
<evidence type="ECO:0000259" key="12">
    <source>
        <dbReference type="Pfam" id="PF20499"/>
    </source>
</evidence>
<feature type="region of interest" description="Disordered" evidence="10">
    <location>
        <begin position="1"/>
        <end position="40"/>
    </location>
</feature>
<dbReference type="Gene3D" id="3.30.420.10">
    <property type="entry name" value="Ribonuclease H-like superfamily/Ribonuclease H"/>
    <property type="match status" value="1"/>
</dbReference>
<accession>A0A409WNE8</accession>
<dbReference type="GO" id="GO:0005634">
    <property type="term" value="C:nucleus"/>
    <property type="evidence" value="ECO:0007669"/>
    <property type="project" value="UniProtKB-SubCell"/>
</dbReference>
<dbReference type="PANTHER" id="PTHR13620">
    <property type="entry name" value="3-5 EXONUCLEASE"/>
    <property type="match status" value="1"/>
</dbReference>
<feature type="compositionally biased region" description="Polar residues" evidence="10">
    <location>
        <begin position="88"/>
        <end position="102"/>
    </location>
</feature>
<keyword evidence="14" id="KW-1185">Reference proteome</keyword>
<keyword evidence="6" id="KW-0460">Magnesium</keyword>
<feature type="compositionally biased region" description="Basic and acidic residues" evidence="10">
    <location>
        <begin position="1249"/>
        <end position="1258"/>
    </location>
</feature>
<evidence type="ECO:0000313" key="13">
    <source>
        <dbReference type="EMBL" id="PPQ80024.1"/>
    </source>
</evidence>
<dbReference type="CDD" id="cd06141">
    <property type="entry name" value="WRN_exo"/>
    <property type="match status" value="1"/>
</dbReference>
<keyword evidence="2" id="KW-0540">Nuclease</keyword>
<feature type="non-terminal residue" evidence="13">
    <location>
        <position position="1"/>
    </location>
</feature>
<feature type="compositionally biased region" description="Acidic residues" evidence="10">
    <location>
        <begin position="147"/>
        <end position="172"/>
    </location>
</feature>
<dbReference type="SUPFAM" id="SSF53098">
    <property type="entry name" value="Ribonuclease H-like"/>
    <property type="match status" value="1"/>
</dbReference>
<feature type="region of interest" description="Disordered" evidence="10">
    <location>
        <begin position="132"/>
        <end position="188"/>
    </location>
</feature>
<dbReference type="InterPro" id="IPR036397">
    <property type="entry name" value="RNaseH_sf"/>
</dbReference>
<dbReference type="InterPro" id="IPR012337">
    <property type="entry name" value="RNaseH-like_sf"/>
</dbReference>
<sequence length="1391" mass="154239">KQAKKSVGRPRIHPIPDESTEKRPVGRPRKSPLIGHGQHGGVIFRLMDGRKFKVPSSGSGPVAPIFLQRSPTASQAPSGPSPALTPAPSVSASDILSSPNDSLSLQQESWGWKADRHLGHLRGGGHIAGYDDELDDELGLDGIGDGVGEEEDEEGEGSEDEDEREEGEDVEGGESQGSKALPTRRRRPIPDRIMTKCNRYREESKKTITFDQEDDYFRLRDAAPGQLSPEDAYNEEIMLWDPQPLVKNGIPCPYCRTSLYRHDNIRRPRRFITLTTHIWVTGYRYRCPKCVHPKSGKNTITFRSWNPLILKALPAALSDAFSAMFTHRSGIAKDVFLLMRSCLQRGLGVNQFSDVLRDLHSLAHDAKHLKYLESIIERRSDSMRSGKQRHYASFPLFDDQSDNEDHRHDINQHMAMRSADICAVDHSHKLPKQVIKVGKVRVFNAVLTITNQLGEIRNINLVATKAQSQYELALHEMSKSLTMYGHSQPKLFYTDNMSDKGFLEKSFPSLKEDVIPVEKYGDLEVFSIPDNVTILVKNTSQAIDLAIGTINSDVPVEASDSGLVVGFDAEWNATVSDTGLFTRGGVAVIQIAYQHRVYVLQISSFLSHRRLPKELINFLANPLIRKVGRNVNSDLKQLQDSLDNTPPFCGGVDLAHLAKQRNVISNASASLSDLCAVVLKKCLRKNITARTSAEWEQPNLSEDHVNYAACDAYASLLIYNQLMTLRVPQSLPSNPTPRAPVLIYHSSSRSTVIARGSLARSESNVYDAINLTPTRILVTVHEVFVPAAIMTTHHHQPLSAFGPTPFRVVCLRSHLAVYDPLESELTSSIPKSGTLPEAATPSRVLPMPPLPPSAAESSKQSQATISKTAESPTFQLESAANLDDKDDSDFDMPTSDLPSCGVGSLLQEPDHDALSEPHINPTTSATADHDQESQLFGQQTLTEVDQSTLSTHQTRSRVLKDPFHVFNMLKLSVTHGLRKEFARALRDTLFVPYLEDRDRITAWGATQRPPRTFDQLRLLTPTWLWRRCRRVIPPPEELYLRVKNTFETYGSLKDAATNQPLFNQHNWKIAKQILELIRNGYLSDPPSVSLYQIIGIIGFDKKASNLPIYRCSRGTNFVEGGVHTHLLRLLPTTGVSIRHINARLADFTLVHNLRVGTFASYNLPVQHVAPTTVSHGHKPVHPRTMSTWPMFPPFPTDSSLRPIHNPPSSEAAELVLRPGRPLPPTTTSPTGPQCSAAAIFSPSGPSDTRAQHSQDSRDGSNQSSPMNPSNPTPASHTPVTPHMVSPGSSSTNIPMMLAYQNYVESAPSATTAAVASVQESTRRKERRCWKCFKDCSGRRSTAYCNNECVDCGQSSCRGRNSHRPNYNCQGEPSPLKELLARLTLERGGSLF</sequence>
<evidence type="ECO:0000256" key="2">
    <source>
        <dbReference type="ARBA" id="ARBA00022722"/>
    </source>
</evidence>
<keyword evidence="3" id="KW-0479">Metal-binding</keyword>
<feature type="region of interest" description="Disordered" evidence="10">
    <location>
        <begin position="1217"/>
        <end position="1288"/>
    </location>
</feature>
<dbReference type="Pfam" id="PF01612">
    <property type="entry name" value="DNA_pol_A_exo1"/>
    <property type="match status" value="1"/>
</dbReference>
<evidence type="ECO:0000256" key="6">
    <source>
        <dbReference type="ARBA" id="ARBA00022842"/>
    </source>
</evidence>
<feature type="domain" description="DUF6729" evidence="12">
    <location>
        <begin position="229"/>
        <end position="381"/>
    </location>
</feature>
<evidence type="ECO:0000256" key="8">
    <source>
        <dbReference type="ARBA" id="ARBA00040531"/>
    </source>
</evidence>
<organism evidence="13 14">
    <name type="scientific">Panaeolus cyanescens</name>
    <dbReference type="NCBI Taxonomy" id="181874"/>
    <lineage>
        <taxon>Eukaryota</taxon>
        <taxon>Fungi</taxon>
        <taxon>Dikarya</taxon>
        <taxon>Basidiomycota</taxon>
        <taxon>Agaricomycotina</taxon>
        <taxon>Agaricomycetes</taxon>
        <taxon>Agaricomycetidae</taxon>
        <taxon>Agaricales</taxon>
        <taxon>Agaricineae</taxon>
        <taxon>Galeropsidaceae</taxon>
        <taxon>Panaeolus</taxon>
    </lineage>
</organism>
<name>A0A409WNE8_9AGAR</name>
<dbReference type="InterPro" id="IPR002562">
    <property type="entry name" value="3'-5'_exonuclease_dom"/>
</dbReference>
<dbReference type="GO" id="GO:0006139">
    <property type="term" value="P:nucleobase-containing compound metabolic process"/>
    <property type="evidence" value="ECO:0007669"/>
    <property type="project" value="InterPro"/>
</dbReference>
<comment type="caution">
    <text evidence="13">The sequence shown here is derived from an EMBL/GenBank/DDBJ whole genome shotgun (WGS) entry which is preliminary data.</text>
</comment>
<evidence type="ECO:0000256" key="4">
    <source>
        <dbReference type="ARBA" id="ARBA00022801"/>
    </source>
</evidence>
<evidence type="ECO:0000256" key="3">
    <source>
        <dbReference type="ARBA" id="ARBA00022723"/>
    </source>
</evidence>
<dbReference type="EMBL" id="NHTK01005387">
    <property type="protein sequence ID" value="PPQ80024.1"/>
    <property type="molecule type" value="Genomic_DNA"/>
</dbReference>
<dbReference type="GO" id="GO:0003676">
    <property type="term" value="F:nucleic acid binding"/>
    <property type="evidence" value="ECO:0007669"/>
    <property type="project" value="InterPro"/>
</dbReference>
<dbReference type="STRING" id="181874.A0A409WNE8"/>
<evidence type="ECO:0000256" key="5">
    <source>
        <dbReference type="ARBA" id="ARBA00022839"/>
    </source>
</evidence>
<gene>
    <name evidence="13" type="ORF">CVT24_003845</name>
</gene>
<evidence type="ECO:0000256" key="10">
    <source>
        <dbReference type="SAM" id="MobiDB-lite"/>
    </source>
</evidence>
<dbReference type="GO" id="GO:0008408">
    <property type="term" value="F:3'-5' exonuclease activity"/>
    <property type="evidence" value="ECO:0007669"/>
    <property type="project" value="InterPro"/>
</dbReference>
<keyword evidence="4" id="KW-0378">Hydrolase</keyword>
<proteinExistence type="predicted"/>
<dbReference type="Pfam" id="PF20499">
    <property type="entry name" value="DUF6729"/>
    <property type="match status" value="1"/>
</dbReference>